<dbReference type="InterPro" id="IPR011066">
    <property type="entry name" value="MscS_channel_C_sf"/>
</dbReference>
<evidence type="ECO:0000313" key="17">
    <source>
        <dbReference type="EMBL" id="VFD36757.1"/>
    </source>
</evidence>
<proteinExistence type="inferred from homology"/>
<dbReference type="Proteomes" id="UP000411588">
    <property type="component" value="Unassembled WGS sequence"/>
</dbReference>
<evidence type="ECO:0000313" key="14">
    <source>
        <dbReference type="EMBL" id="HBH1544489.1"/>
    </source>
</evidence>
<dbReference type="EMBL" id="DAEQIJ010000040">
    <property type="protein sequence ID" value="HBH2622177.1"/>
    <property type="molecule type" value="Genomic_DNA"/>
</dbReference>
<feature type="transmembrane region" description="Helical" evidence="7">
    <location>
        <begin position="72"/>
        <end position="93"/>
    </location>
</feature>
<dbReference type="GeneID" id="66352460"/>
<dbReference type="Pfam" id="PF05552">
    <property type="entry name" value="MS_channel_1st_1"/>
    <property type="match status" value="1"/>
</dbReference>
<dbReference type="InterPro" id="IPR008910">
    <property type="entry name" value="MSC_TM_helix"/>
</dbReference>
<keyword evidence="6 7" id="KW-0472">Membrane</keyword>
<evidence type="ECO:0000313" key="18">
    <source>
        <dbReference type="Proteomes" id="UP000189137"/>
    </source>
</evidence>
<dbReference type="PANTHER" id="PTHR30221">
    <property type="entry name" value="SMALL-CONDUCTANCE MECHANOSENSITIVE CHANNEL"/>
    <property type="match status" value="1"/>
</dbReference>
<reference evidence="11" key="1">
    <citation type="submission" date="2014-07" db="EMBL/GenBank/DDBJ databases">
        <authorList>
            <person name="Monot Marc"/>
        </authorList>
    </citation>
    <scope>NUCLEOTIDE SEQUENCE</scope>
    <source>
        <strain evidence="13">7032989</strain>
        <strain evidence="12">7032994</strain>
    </source>
</reference>
<evidence type="ECO:0000313" key="16">
    <source>
        <dbReference type="EMBL" id="SJT28698.1"/>
    </source>
</evidence>
<dbReference type="SUPFAM" id="SSF50182">
    <property type="entry name" value="Sm-like ribonucleoproteins"/>
    <property type="match status" value="1"/>
</dbReference>
<dbReference type="Proteomes" id="UP000879542">
    <property type="component" value="Unassembled WGS sequence"/>
</dbReference>
<comment type="similarity">
    <text evidence="2">Belongs to the MscS (TC 1.A.23) family.</text>
</comment>
<dbReference type="InterPro" id="IPR011014">
    <property type="entry name" value="MscS_channel_TM-2"/>
</dbReference>
<dbReference type="InterPro" id="IPR045275">
    <property type="entry name" value="MscS_archaea/bacteria_type"/>
</dbReference>
<accession>A0A031WG13</accession>
<evidence type="ECO:0000313" key="19">
    <source>
        <dbReference type="Proteomes" id="UP000411588"/>
    </source>
</evidence>
<evidence type="ECO:0000256" key="2">
    <source>
        <dbReference type="ARBA" id="ARBA00008017"/>
    </source>
</evidence>
<dbReference type="InterPro" id="IPR023408">
    <property type="entry name" value="MscS_beta-dom_sf"/>
</dbReference>
<dbReference type="InterPro" id="IPR049278">
    <property type="entry name" value="MS_channel_C"/>
</dbReference>
<dbReference type="Gene3D" id="3.30.70.100">
    <property type="match status" value="1"/>
</dbReference>
<organism evidence="11">
    <name type="scientific">Clostridioides difficile</name>
    <name type="common">Peptoclostridium difficile</name>
    <dbReference type="NCBI Taxonomy" id="1496"/>
    <lineage>
        <taxon>Bacteria</taxon>
        <taxon>Bacillati</taxon>
        <taxon>Bacillota</taxon>
        <taxon>Clostridia</taxon>
        <taxon>Peptostreptococcales</taxon>
        <taxon>Peptostreptococcaceae</taxon>
        <taxon>Clostridioides</taxon>
    </lineage>
</organism>
<dbReference type="SUPFAM" id="SSF82861">
    <property type="entry name" value="Mechanosensitive channel protein MscS (YggB), transmembrane region"/>
    <property type="match status" value="1"/>
</dbReference>
<reference evidence="16 18" key="2">
    <citation type="submission" date="2017-02" db="EMBL/GenBank/DDBJ databases">
        <authorList>
            <consortium name="Pathogen Informatics"/>
        </authorList>
    </citation>
    <scope>NUCLEOTIDE SEQUENCE [LARGE SCALE GENOMIC DNA]</scope>
    <source>
        <strain evidence="17">Clo34</strain>
        <strain evidence="19">clo34</strain>
        <strain evidence="16 18">VRECD0157</strain>
    </source>
</reference>
<dbReference type="Pfam" id="PF21088">
    <property type="entry name" value="MS_channel_1st"/>
    <property type="match status" value="1"/>
</dbReference>
<comment type="subcellular location">
    <subcellularLocation>
        <location evidence="1">Cell membrane</location>
        <topology evidence="1">Multi-pass membrane protein</topology>
    </subcellularLocation>
</comment>
<sequence length="293" mass="32907">MNFLSLAKTASTNSNITKRTLENMLDNFSDNIPNIIYAIIVFVIGIYISKIVRRMVSKFLIKYGMSKGVNNFIVYGIYISMLSIISLISLGIIGIQTTSVVAVLGAAGFSIGLAFKEILSNLGSGMIILFFKPFNIGDYIQGSGVEGTVSDIQIFSTVLKTPDNKTIIIPNFQLTSNNIINYTHQNKRRIDFSYNISYDSDIDVVKSILNEIFTNEKRILNDPKPIIGLNSIGNNTMQIVARPWVKTDDYWDVYFDVMEKVKNKFDENDIKVPFVPSSLLFNNTGNLNTMDKR</sequence>
<evidence type="ECO:0000259" key="8">
    <source>
        <dbReference type="Pfam" id="PF00924"/>
    </source>
</evidence>
<feature type="domain" description="Mechanosensitive ion channel transmembrane helices 2/3" evidence="10">
    <location>
        <begin position="78"/>
        <end position="116"/>
    </location>
</feature>
<dbReference type="InterPro" id="IPR006686">
    <property type="entry name" value="MscS_channel_CS"/>
</dbReference>
<dbReference type="Gene3D" id="2.30.30.60">
    <property type="match status" value="1"/>
</dbReference>
<evidence type="ECO:0000256" key="5">
    <source>
        <dbReference type="ARBA" id="ARBA00022989"/>
    </source>
</evidence>
<evidence type="ECO:0000256" key="3">
    <source>
        <dbReference type="ARBA" id="ARBA00022475"/>
    </source>
</evidence>
<evidence type="ECO:0000313" key="12">
    <source>
        <dbReference type="EMBL" id="CDS85206.1"/>
    </source>
</evidence>
<dbReference type="EMBL" id="DAEPXK010000087">
    <property type="protein sequence ID" value="HBH1544489.1"/>
    <property type="molecule type" value="Genomic_DNA"/>
</dbReference>
<dbReference type="SUPFAM" id="SSF82689">
    <property type="entry name" value="Mechanosensitive channel protein MscS (YggB), C-terminal domain"/>
    <property type="match status" value="1"/>
</dbReference>
<dbReference type="Pfam" id="PF21082">
    <property type="entry name" value="MS_channel_3rd"/>
    <property type="match status" value="1"/>
</dbReference>
<keyword evidence="3" id="KW-1003">Cell membrane</keyword>
<dbReference type="Proteomes" id="UP000189137">
    <property type="component" value="Unassembled WGS sequence"/>
</dbReference>
<dbReference type="GO" id="GO:0008381">
    <property type="term" value="F:mechanosensitive monoatomic ion channel activity"/>
    <property type="evidence" value="ECO:0007669"/>
    <property type="project" value="InterPro"/>
</dbReference>
<evidence type="ECO:0000256" key="7">
    <source>
        <dbReference type="SAM" id="Phobius"/>
    </source>
</evidence>
<dbReference type="Pfam" id="PF00924">
    <property type="entry name" value="MS_channel_2nd"/>
    <property type="match status" value="1"/>
</dbReference>
<dbReference type="RefSeq" id="WP_003426056.1">
    <property type="nucleotide sequence ID" value="NZ_AP025558.1"/>
</dbReference>
<dbReference type="EMBL" id="FUPS01000026">
    <property type="protein sequence ID" value="SJT28698.1"/>
    <property type="molecule type" value="Genomic_DNA"/>
</dbReference>
<evidence type="ECO:0000256" key="4">
    <source>
        <dbReference type="ARBA" id="ARBA00022692"/>
    </source>
</evidence>
<feature type="domain" description="Mechanosensitive ion channel MscS" evidence="8">
    <location>
        <begin position="118"/>
        <end position="184"/>
    </location>
</feature>
<dbReference type="GO" id="GO:0005886">
    <property type="term" value="C:plasma membrane"/>
    <property type="evidence" value="ECO:0007669"/>
    <property type="project" value="UniProtKB-SubCell"/>
</dbReference>
<dbReference type="PANTHER" id="PTHR30221:SF1">
    <property type="entry name" value="SMALL-CONDUCTANCE MECHANOSENSITIVE CHANNEL"/>
    <property type="match status" value="1"/>
</dbReference>
<evidence type="ECO:0000256" key="1">
    <source>
        <dbReference type="ARBA" id="ARBA00004651"/>
    </source>
</evidence>
<dbReference type="InterPro" id="IPR010920">
    <property type="entry name" value="LSM_dom_sf"/>
</dbReference>
<dbReference type="InterPro" id="IPR006685">
    <property type="entry name" value="MscS_channel_2nd"/>
</dbReference>
<feature type="transmembrane region" description="Helical" evidence="7">
    <location>
        <begin position="35"/>
        <end position="52"/>
    </location>
</feature>
<dbReference type="EMBL" id="LK932827">
    <property type="protein sequence ID" value="CDS93960.1"/>
    <property type="molecule type" value="Genomic_DNA"/>
</dbReference>
<dbReference type="EMBL" id="LK932376">
    <property type="protein sequence ID" value="CDS85206.1"/>
    <property type="molecule type" value="Genomic_DNA"/>
</dbReference>
<reference evidence="14" key="3">
    <citation type="journal article" date="2018" name="Genome Biol.">
        <title>SKESA: strategic k-mer extension for scrupulous assemblies.</title>
        <authorList>
            <person name="Souvorov A."/>
            <person name="Agarwala R."/>
            <person name="Lipman D.J."/>
        </authorList>
    </citation>
    <scope>NUCLEOTIDE SEQUENCE</scope>
    <source>
        <strain evidence="15">Clostridioides</strain>
        <strain evidence="14">HN1000</strain>
    </source>
</reference>
<evidence type="ECO:0000313" key="15">
    <source>
        <dbReference type="EMBL" id="HBH2622177.1"/>
    </source>
</evidence>
<evidence type="ECO:0000313" key="11">
    <source>
        <dbReference type="EMBL" id="CDS84870.1"/>
    </source>
</evidence>
<evidence type="ECO:0000256" key="6">
    <source>
        <dbReference type="ARBA" id="ARBA00023136"/>
    </source>
</evidence>
<keyword evidence="5 7" id="KW-1133">Transmembrane helix</keyword>
<evidence type="ECO:0000259" key="10">
    <source>
        <dbReference type="Pfam" id="PF21088"/>
    </source>
</evidence>
<dbReference type="InterPro" id="IPR049142">
    <property type="entry name" value="MS_channel_1st"/>
</dbReference>
<dbReference type="Gene3D" id="1.10.287.1260">
    <property type="match status" value="1"/>
</dbReference>
<evidence type="ECO:0000313" key="13">
    <source>
        <dbReference type="EMBL" id="CDS93960.1"/>
    </source>
</evidence>
<dbReference type="PROSITE" id="PS01246">
    <property type="entry name" value="UPF0003"/>
    <property type="match status" value="1"/>
</dbReference>
<dbReference type="AlphaFoldDB" id="A0A031WG13"/>
<dbReference type="Proteomes" id="UP000878956">
    <property type="component" value="Unassembled WGS sequence"/>
</dbReference>
<name>A0A031WG13_CLODI</name>
<dbReference type="EMBL" id="CAADAN010000034">
    <property type="protein sequence ID" value="VFD36757.1"/>
    <property type="molecule type" value="Genomic_DNA"/>
</dbReference>
<dbReference type="EMBL" id="LK932502">
    <property type="protein sequence ID" value="CDS84870.1"/>
    <property type="molecule type" value="Genomic_DNA"/>
</dbReference>
<dbReference type="PATRIC" id="fig|1496.1371.peg.3640"/>
<reference evidence="14" key="4">
    <citation type="submission" date="2021-06" db="EMBL/GenBank/DDBJ databases">
        <authorList>
            <consortium name="NCBI Pathogen Detection Project"/>
        </authorList>
    </citation>
    <scope>NUCLEOTIDE SEQUENCE</scope>
    <source>
        <strain evidence="15">Clostridioides</strain>
        <strain evidence="14">HN1000</strain>
    </source>
</reference>
<evidence type="ECO:0000259" key="9">
    <source>
        <dbReference type="Pfam" id="PF21082"/>
    </source>
</evidence>
<gene>
    <name evidence="16" type="primary">mscS_2</name>
    <name evidence="13" type="ORF">BN1095_180002</name>
    <name evidence="11" type="ORF">BN1096_50002</name>
    <name evidence="12" type="ORF">BN1097_40002</name>
    <name evidence="14" type="ORF">KRM00_004042</name>
    <name evidence="15" type="ORF">KRQ00_004007</name>
    <name evidence="17" type="ORF">SAMEA1402399_04172</name>
    <name evidence="16" type="ORF">SAMEA3375112_04176</name>
</gene>
<keyword evidence="4 7" id="KW-0812">Transmembrane</keyword>
<feature type="domain" description="Mechanosensitive ion channel MscS C-terminal" evidence="9">
    <location>
        <begin position="190"/>
        <end position="271"/>
    </location>
</feature>
<protein>
    <submittedName>
        <fullName evidence="14 17">Mechanosensitive ion channel</fullName>
    </submittedName>
    <submittedName>
        <fullName evidence="11">Putative mechanosensitive ion channel protein</fullName>
    </submittedName>
    <submittedName>
        <fullName evidence="16">Small-conductance mechanosensitive channel</fullName>
    </submittedName>
    <submittedName>
        <fullName evidence="12">Transporter, small conductance mechanosensitive ion channel MscS family protein</fullName>
    </submittedName>
</protein>